<proteinExistence type="predicted"/>
<sequence>MILRGCRFIKQAPDMSGAKNLRKLCLDNCKNLVEVHNSIGVLDKLTWFTAIGCTSLRTLPQSFKLTSLEYLSLRKCSSLQRLPNILEEMKHMKNLDLCGTAIEQLPYSFRKLTGLKYLVLDKCKRLNQIPINILMLPKLERLTAVKCGRYVNLILGKSEGQVRLASSESLRDFRLNYNDLTPTSFPNVEFLDLTGCAFKVLPECISQCRFLRNLVLDNCKELQEIRGVPPKIKYLSAINCTLLSHESQNMLLNQVRFLTLFIISQAQLSNACCELLKLMMLFLHIVANRDYMRVEEQIFPFQEQGYQNGSIIVLGGHPCLSGFVTNFLG</sequence>
<feature type="domain" description="Disease resistance protein RPS4B/Roq1-like leucine-rich repeats" evidence="2">
    <location>
        <begin position="65"/>
        <end position="244"/>
    </location>
</feature>
<keyword evidence="1" id="KW-0611">Plant defense</keyword>
<evidence type="ECO:0000313" key="4">
    <source>
        <dbReference type="Proteomes" id="UP000501690"/>
    </source>
</evidence>
<dbReference type="InterPro" id="IPR032675">
    <property type="entry name" value="LRR_dom_sf"/>
</dbReference>
<keyword evidence="4" id="KW-1185">Reference proteome</keyword>
<dbReference type="PANTHER" id="PTHR45752">
    <property type="entry name" value="LEUCINE-RICH REPEAT-CONTAINING"/>
    <property type="match status" value="1"/>
</dbReference>
<dbReference type="EMBL" id="CP039346">
    <property type="protein sequence ID" value="QCD82495.1"/>
    <property type="molecule type" value="Genomic_DNA"/>
</dbReference>
<organism evidence="3 4">
    <name type="scientific">Vigna unguiculata</name>
    <name type="common">Cowpea</name>
    <dbReference type="NCBI Taxonomy" id="3917"/>
    <lineage>
        <taxon>Eukaryota</taxon>
        <taxon>Viridiplantae</taxon>
        <taxon>Streptophyta</taxon>
        <taxon>Embryophyta</taxon>
        <taxon>Tracheophyta</taxon>
        <taxon>Spermatophyta</taxon>
        <taxon>Magnoliopsida</taxon>
        <taxon>eudicotyledons</taxon>
        <taxon>Gunneridae</taxon>
        <taxon>Pentapetalae</taxon>
        <taxon>rosids</taxon>
        <taxon>fabids</taxon>
        <taxon>Fabales</taxon>
        <taxon>Fabaceae</taxon>
        <taxon>Papilionoideae</taxon>
        <taxon>50 kb inversion clade</taxon>
        <taxon>NPAAA clade</taxon>
        <taxon>indigoferoid/millettioid clade</taxon>
        <taxon>Phaseoleae</taxon>
        <taxon>Vigna</taxon>
    </lineage>
</organism>
<accession>A0A4D6L1Z7</accession>
<name>A0A4D6L1Z7_VIGUN</name>
<dbReference type="Proteomes" id="UP000501690">
    <property type="component" value="Linkage Group LG2"/>
</dbReference>
<evidence type="ECO:0000256" key="1">
    <source>
        <dbReference type="ARBA" id="ARBA00022821"/>
    </source>
</evidence>
<dbReference type="Pfam" id="PF23286">
    <property type="entry name" value="LRR_13"/>
    <property type="match status" value="1"/>
</dbReference>
<protein>
    <submittedName>
        <fullName evidence="3">Maintenance of ploidy protein MOB1</fullName>
    </submittedName>
</protein>
<dbReference type="AlphaFoldDB" id="A0A4D6L1Z7"/>
<reference evidence="3 4" key="1">
    <citation type="submission" date="2019-04" db="EMBL/GenBank/DDBJ databases">
        <title>An improved genome assembly and genetic linkage map for asparagus bean, Vigna unguiculata ssp. sesquipedialis.</title>
        <authorList>
            <person name="Xia Q."/>
            <person name="Zhang R."/>
            <person name="Dong Y."/>
        </authorList>
    </citation>
    <scope>NUCLEOTIDE SEQUENCE [LARGE SCALE GENOMIC DNA]</scope>
    <source>
        <tissue evidence="3">Leaf</tissue>
    </source>
</reference>
<evidence type="ECO:0000259" key="2">
    <source>
        <dbReference type="Pfam" id="PF23286"/>
    </source>
</evidence>
<evidence type="ECO:0000313" key="3">
    <source>
        <dbReference type="EMBL" id="QCD82495.1"/>
    </source>
</evidence>
<dbReference type="SUPFAM" id="SSF52058">
    <property type="entry name" value="L domain-like"/>
    <property type="match status" value="1"/>
</dbReference>
<dbReference type="InterPro" id="IPR050715">
    <property type="entry name" value="LRR-SigEffector_domain"/>
</dbReference>
<dbReference type="InterPro" id="IPR058546">
    <property type="entry name" value="RPS4B/Roq1-like_LRR"/>
</dbReference>
<gene>
    <name evidence="3" type="ORF">DEO72_LG2g2834</name>
</gene>
<dbReference type="PANTHER" id="PTHR45752:SF195">
    <property type="entry name" value="LEUCINE-RICH REPEAT (LRR) FAMILY PROTEIN-RELATED"/>
    <property type="match status" value="1"/>
</dbReference>
<dbReference type="Gene3D" id="3.80.10.10">
    <property type="entry name" value="Ribonuclease Inhibitor"/>
    <property type="match status" value="2"/>
</dbReference>